<dbReference type="EMBL" id="WMIB01000001">
    <property type="protein sequence ID" value="MTH52171.1"/>
    <property type="molecule type" value="Genomic_DNA"/>
</dbReference>
<feature type="binding site" evidence="9">
    <location>
        <position position="164"/>
    </location>
    <ligand>
        <name>anthranilate</name>
        <dbReference type="ChEBI" id="CHEBI:16567"/>
        <label>2</label>
    </ligand>
</feature>
<evidence type="ECO:0000259" key="11">
    <source>
        <dbReference type="Pfam" id="PF02885"/>
    </source>
</evidence>
<feature type="binding site" evidence="9">
    <location>
        <position position="223"/>
    </location>
    <ligand>
        <name>Mg(2+)</name>
        <dbReference type="ChEBI" id="CHEBI:18420"/>
        <label>2</label>
    </ligand>
</feature>
<dbReference type="EC" id="2.4.2.18" evidence="9"/>
<feature type="binding site" evidence="9">
    <location>
        <position position="78"/>
    </location>
    <ligand>
        <name>anthranilate</name>
        <dbReference type="ChEBI" id="CHEBI:16567"/>
        <label>1</label>
    </ligand>
</feature>
<dbReference type="NCBIfam" id="TIGR01245">
    <property type="entry name" value="trpD"/>
    <property type="match status" value="1"/>
</dbReference>
<dbReference type="Gene3D" id="3.40.1030.10">
    <property type="entry name" value="Nucleoside phosphorylase/phosphoribosyltransferase catalytic domain"/>
    <property type="match status" value="1"/>
</dbReference>
<accession>A0A7X2V3M2</accession>
<dbReference type="InterPro" id="IPR036320">
    <property type="entry name" value="Glycosyl_Trfase_fam3_N_dom_sf"/>
</dbReference>
<evidence type="ECO:0000259" key="10">
    <source>
        <dbReference type="Pfam" id="PF00591"/>
    </source>
</evidence>
<comment type="pathway">
    <text evidence="1 9">Amino-acid biosynthesis; L-tryptophan biosynthesis; L-tryptophan from chorismate: step 2/5.</text>
</comment>
<evidence type="ECO:0000256" key="2">
    <source>
        <dbReference type="ARBA" id="ARBA00022605"/>
    </source>
</evidence>
<dbReference type="GO" id="GO:0005829">
    <property type="term" value="C:cytosol"/>
    <property type="evidence" value="ECO:0007669"/>
    <property type="project" value="TreeGrafter"/>
</dbReference>
<evidence type="ECO:0000256" key="3">
    <source>
        <dbReference type="ARBA" id="ARBA00022676"/>
    </source>
</evidence>
<dbReference type="AlphaFoldDB" id="A0A7X2V3M2"/>
<name>A0A7X2V3M2_9BACI</name>
<feature type="domain" description="Glycosyl transferase family 3" evidence="10">
    <location>
        <begin position="71"/>
        <end position="322"/>
    </location>
</feature>
<keyword evidence="3 9" id="KW-0328">Glycosyltransferase</keyword>
<evidence type="ECO:0000256" key="6">
    <source>
        <dbReference type="ARBA" id="ARBA00023141"/>
    </source>
</evidence>
<comment type="similarity">
    <text evidence="9">Belongs to the anthranilate phosphoribosyltransferase family.</text>
</comment>
<dbReference type="FunFam" id="3.40.1030.10:FF:000002">
    <property type="entry name" value="Anthranilate phosphoribosyltransferase"/>
    <property type="match status" value="1"/>
</dbReference>
<dbReference type="RefSeq" id="WP_155110700.1">
    <property type="nucleotide sequence ID" value="NZ_WMIB01000001.1"/>
</dbReference>
<gene>
    <name evidence="9 12" type="primary">trpD</name>
    <name evidence="12" type="ORF">GKZ89_02045</name>
</gene>
<dbReference type="InterPro" id="IPR035902">
    <property type="entry name" value="Nuc_phospho_transferase"/>
</dbReference>
<evidence type="ECO:0000256" key="1">
    <source>
        <dbReference type="ARBA" id="ARBA00004907"/>
    </source>
</evidence>
<dbReference type="PANTHER" id="PTHR43285">
    <property type="entry name" value="ANTHRANILATE PHOSPHORIBOSYLTRANSFERASE"/>
    <property type="match status" value="1"/>
</dbReference>
<dbReference type="InterPro" id="IPR005940">
    <property type="entry name" value="Anthranilate_Pribosyl_Tfrase"/>
</dbReference>
<organism evidence="12 13">
    <name type="scientific">Metabacillus mangrovi</name>
    <dbReference type="NCBI Taxonomy" id="1491830"/>
    <lineage>
        <taxon>Bacteria</taxon>
        <taxon>Bacillati</taxon>
        <taxon>Bacillota</taxon>
        <taxon>Bacilli</taxon>
        <taxon>Bacillales</taxon>
        <taxon>Bacillaceae</taxon>
        <taxon>Metabacillus</taxon>
    </lineage>
</organism>
<evidence type="ECO:0000313" key="13">
    <source>
        <dbReference type="Proteomes" id="UP000434639"/>
    </source>
</evidence>
<evidence type="ECO:0000256" key="4">
    <source>
        <dbReference type="ARBA" id="ARBA00022679"/>
    </source>
</evidence>
<comment type="caution">
    <text evidence="12">The sequence shown here is derived from an EMBL/GenBank/DDBJ whole genome shotgun (WGS) entry which is preliminary data.</text>
</comment>
<feature type="domain" description="Glycosyl transferase family 3 N-terminal" evidence="11">
    <location>
        <begin position="2"/>
        <end position="63"/>
    </location>
</feature>
<dbReference type="HAMAP" id="MF_00211">
    <property type="entry name" value="TrpD"/>
    <property type="match status" value="1"/>
</dbReference>
<feature type="binding site" evidence="9">
    <location>
        <begin position="88"/>
        <end position="91"/>
    </location>
    <ligand>
        <name>5-phospho-alpha-D-ribose 1-diphosphate</name>
        <dbReference type="ChEBI" id="CHEBI:58017"/>
    </ligand>
</feature>
<feature type="binding site" evidence="9">
    <location>
        <position position="78"/>
    </location>
    <ligand>
        <name>5-phospho-alpha-D-ribose 1-diphosphate</name>
        <dbReference type="ChEBI" id="CHEBI:58017"/>
    </ligand>
</feature>
<comment type="caution">
    <text evidence="9">Lacks conserved residue(s) required for the propagation of feature annotation.</text>
</comment>
<keyword evidence="9" id="KW-0479">Metal-binding</keyword>
<keyword evidence="4 9" id="KW-0808">Transferase</keyword>
<dbReference type="Gene3D" id="1.20.970.10">
    <property type="entry name" value="Transferase, Pyrimidine Nucleoside Phosphorylase, Chain C"/>
    <property type="match status" value="1"/>
</dbReference>
<dbReference type="UniPathway" id="UPA00035">
    <property type="reaction ID" value="UER00041"/>
</dbReference>
<feature type="binding site" evidence="9">
    <location>
        <position position="90"/>
    </location>
    <ligand>
        <name>Mg(2+)</name>
        <dbReference type="ChEBI" id="CHEBI:18420"/>
        <label>1</label>
    </ligand>
</feature>
<dbReference type="Pfam" id="PF00591">
    <property type="entry name" value="Glycos_transf_3"/>
    <property type="match status" value="1"/>
</dbReference>
<keyword evidence="2 9" id="KW-0028">Amino-acid biosynthesis</keyword>
<keyword evidence="6 9" id="KW-0057">Aromatic amino acid biosynthesis</keyword>
<proteinExistence type="inferred from homology"/>
<comment type="cofactor">
    <cofactor evidence="9">
        <name>Mg(2+)</name>
        <dbReference type="ChEBI" id="CHEBI:18420"/>
    </cofactor>
    <text evidence="9">Binds 2 magnesium ions per monomer.</text>
</comment>
<comment type="similarity">
    <text evidence="8">In the C-terminal section; belongs to the anthranilate phosphoribosyltransferase family.</text>
</comment>
<dbReference type="InterPro" id="IPR017459">
    <property type="entry name" value="Glycosyl_Trfase_fam3_N_dom"/>
</dbReference>
<dbReference type="Pfam" id="PF02885">
    <property type="entry name" value="Glycos_trans_3N"/>
    <property type="match status" value="1"/>
</dbReference>
<evidence type="ECO:0000256" key="8">
    <source>
        <dbReference type="ARBA" id="ARBA00061188"/>
    </source>
</evidence>
<keyword evidence="9" id="KW-0460">Magnesium</keyword>
<reference evidence="12 13" key="1">
    <citation type="journal article" date="2017" name="Int. J. Syst. Evol. Microbiol.">
        <title>Bacillus mangrovi sp. nov., isolated from a sediment sample from a mangrove forest.</title>
        <authorList>
            <person name="Gupta V."/>
            <person name="Singh P.K."/>
            <person name="Korpole S."/>
            <person name="Tanuku N.R.S."/>
            <person name="Pinnaka A.K."/>
        </authorList>
    </citation>
    <scope>NUCLEOTIDE SEQUENCE [LARGE SCALE GENOMIC DNA]</scope>
    <source>
        <strain evidence="12 13">KCTC 33872</strain>
    </source>
</reference>
<comment type="subunit">
    <text evidence="9">Homodimer.</text>
</comment>
<evidence type="ECO:0000256" key="7">
    <source>
        <dbReference type="ARBA" id="ARBA00052328"/>
    </source>
</evidence>
<dbReference type="InterPro" id="IPR000312">
    <property type="entry name" value="Glycosyl_Trfase_fam3"/>
</dbReference>
<dbReference type="OrthoDB" id="9806430at2"/>
<dbReference type="GO" id="GO:0000162">
    <property type="term" value="P:L-tryptophan biosynthetic process"/>
    <property type="evidence" value="ECO:0007669"/>
    <property type="project" value="UniProtKB-UniRule"/>
</dbReference>
<dbReference type="GO" id="GO:0004048">
    <property type="term" value="F:anthranilate phosphoribosyltransferase activity"/>
    <property type="evidence" value="ECO:0007669"/>
    <property type="project" value="UniProtKB-UniRule"/>
</dbReference>
<dbReference type="PANTHER" id="PTHR43285:SF2">
    <property type="entry name" value="ANTHRANILATE PHOSPHORIBOSYLTRANSFERASE"/>
    <property type="match status" value="1"/>
</dbReference>
<dbReference type="SUPFAM" id="SSF52418">
    <property type="entry name" value="Nucleoside phosphorylase/phosphoribosyltransferase catalytic domain"/>
    <property type="match status" value="1"/>
</dbReference>
<feature type="binding site" evidence="9">
    <location>
        <position position="86"/>
    </location>
    <ligand>
        <name>5-phospho-alpha-D-ribose 1-diphosphate</name>
        <dbReference type="ChEBI" id="CHEBI:58017"/>
    </ligand>
</feature>
<dbReference type="Proteomes" id="UP000434639">
    <property type="component" value="Unassembled WGS sequence"/>
</dbReference>
<comment type="function">
    <text evidence="9">Catalyzes the transfer of the phosphoribosyl group of 5-phosphorylribose-1-pyrophosphate (PRPP) to anthranilate to yield N-(5'-phosphoribosyl)-anthranilate (PRA).</text>
</comment>
<dbReference type="GO" id="GO:0000287">
    <property type="term" value="F:magnesium ion binding"/>
    <property type="evidence" value="ECO:0007669"/>
    <property type="project" value="UniProtKB-UniRule"/>
</dbReference>
<comment type="catalytic activity">
    <reaction evidence="7 9">
        <text>N-(5-phospho-beta-D-ribosyl)anthranilate + diphosphate = 5-phospho-alpha-D-ribose 1-diphosphate + anthranilate</text>
        <dbReference type="Rhea" id="RHEA:11768"/>
        <dbReference type="ChEBI" id="CHEBI:16567"/>
        <dbReference type="ChEBI" id="CHEBI:18277"/>
        <dbReference type="ChEBI" id="CHEBI:33019"/>
        <dbReference type="ChEBI" id="CHEBI:58017"/>
        <dbReference type="EC" id="2.4.2.18"/>
    </reaction>
</comment>
<feature type="binding site" evidence="9">
    <location>
        <begin position="81"/>
        <end position="82"/>
    </location>
    <ligand>
        <name>5-phospho-alpha-D-ribose 1-diphosphate</name>
        <dbReference type="ChEBI" id="CHEBI:58017"/>
    </ligand>
</feature>
<protein>
    <recommendedName>
        <fullName evidence="9">Anthranilate phosphoribosyltransferase</fullName>
        <ecNumber evidence="9">2.4.2.18</ecNumber>
    </recommendedName>
</protein>
<keyword evidence="5 9" id="KW-0822">Tryptophan biosynthesis</keyword>
<feature type="binding site" evidence="9">
    <location>
        <position position="118"/>
    </location>
    <ligand>
        <name>5-phospho-alpha-D-ribose 1-diphosphate</name>
        <dbReference type="ChEBI" id="CHEBI:58017"/>
    </ligand>
</feature>
<keyword evidence="13" id="KW-1185">Reference proteome</keyword>
<feature type="binding site" evidence="9">
    <location>
        <position position="224"/>
    </location>
    <ligand>
        <name>Mg(2+)</name>
        <dbReference type="ChEBI" id="CHEBI:18420"/>
        <label>1</label>
    </ligand>
</feature>
<evidence type="ECO:0000256" key="9">
    <source>
        <dbReference type="HAMAP-Rule" id="MF_00211"/>
    </source>
</evidence>
<sequence>MKDILSKAVDGYLFSAEEAQEAMMVIMEGRATPSQIASFLSILRLRGETVEEIIGFTNAMKEKMLTIKGLEDAVDTCGTGGDHASTFNISTAAAIAASSLGVKIAKHGNRSFTSKSGSADVLEVLGIQAADSPEQAAEEIRKNSMGFLFAPLYHSSMKHAVNPRKEIGFRTVFNLLGPLANPARAKRQVIGVFSEKYAELMAGALSEMGTVHALLVTGADGLDEITVTDETNVIEVKSGSISKTVISPEQFGMKRGDPDALKAEGPEQSAEMILKAFQHQGPQEVRDIIALNAGAALYAAGRSEDLAEGVHAAKQAISSGEAMQQLQRLQKKKEEKYA</sequence>
<feature type="binding site" evidence="9">
    <location>
        <position position="224"/>
    </location>
    <ligand>
        <name>Mg(2+)</name>
        <dbReference type="ChEBI" id="CHEBI:18420"/>
        <label>2</label>
    </ligand>
</feature>
<evidence type="ECO:0000256" key="5">
    <source>
        <dbReference type="ARBA" id="ARBA00022822"/>
    </source>
</evidence>
<dbReference type="SUPFAM" id="SSF47648">
    <property type="entry name" value="Nucleoside phosphorylase/phosphoribosyltransferase N-terminal domain"/>
    <property type="match status" value="1"/>
</dbReference>
<feature type="binding site" evidence="9">
    <location>
        <begin position="106"/>
        <end position="114"/>
    </location>
    <ligand>
        <name>5-phospho-alpha-D-ribose 1-diphosphate</name>
        <dbReference type="ChEBI" id="CHEBI:58017"/>
    </ligand>
</feature>
<evidence type="ECO:0000313" key="12">
    <source>
        <dbReference type="EMBL" id="MTH52171.1"/>
    </source>
</evidence>
<feature type="binding site" evidence="9">
    <location>
        <position position="109"/>
    </location>
    <ligand>
        <name>anthranilate</name>
        <dbReference type="ChEBI" id="CHEBI:16567"/>
        <label>1</label>
    </ligand>
</feature>